<evidence type="ECO:0000256" key="1">
    <source>
        <dbReference type="SAM" id="MobiDB-lite"/>
    </source>
</evidence>
<name>A0A178FQF9_TRIVO</name>
<feature type="compositionally biased region" description="Low complexity" evidence="1">
    <location>
        <begin position="1"/>
        <end position="23"/>
    </location>
</feature>
<dbReference type="SUPFAM" id="SSF53649">
    <property type="entry name" value="Alkaline phosphatase-like"/>
    <property type="match status" value="1"/>
</dbReference>
<dbReference type="OrthoDB" id="415411at2759"/>
<dbReference type="Proteomes" id="UP000243519">
    <property type="component" value="Unassembled WGS sequence"/>
</dbReference>
<dbReference type="FunFam" id="3.30.1360.180:FF:000003">
    <property type="entry name" value="Type I phosphodiesterase/nucleotide pyrophosphatase family protein"/>
    <property type="match status" value="1"/>
</dbReference>
<feature type="compositionally biased region" description="Basic residues" evidence="1">
    <location>
        <begin position="103"/>
        <end position="114"/>
    </location>
</feature>
<dbReference type="EMBL" id="LHPN01000001">
    <property type="protein sequence ID" value="OAL74681.1"/>
    <property type="molecule type" value="Genomic_DNA"/>
</dbReference>
<feature type="transmembrane region" description="Helical" evidence="2">
    <location>
        <begin position="195"/>
        <end position="214"/>
    </location>
</feature>
<keyword evidence="4" id="KW-1185">Reference proteome</keyword>
<dbReference type="PANTHER" id="PTHR10151:SF120">
    <property type="entry name" value="BIS(5'-ADENOSYL)-TRIPHOSPHATASE"/>
    <property type="match status" value="1"/>
</dbReference>
<evidence type="ECO:0000313" key="4">
    <source>
        <dbReference type="Proteomes" id="UP000243519"/>
    </source>
</evidence>
<reference evidence="3 4" key="1">
    <citation type="submission" date="2016-05" db="EMBL/GenBank/DDBJ databases">
        <title>Genome sequencing of Trichophyton violaceum CMCC(F)T3l isolated from hair.</title>
        <authorList>
            <person name="Zhan P."/>
            <person name="Tao Y."/>
            <person name="Liu W."/>
        </authorList>
    </citation>
    <scope>NUCLEOTIDE SEQUENCE [LARGE SCALE GENOMIC DNA]</scope>
    <source>
        <strain evidence="4">CMCC(F)T3l</strain>
    </source>
</reference>
<gene>
    <name evidence="3" type="ORF">A7D00_0275</name>
</gene>
<dbReference type="Gene3D" id="3.30.1360.180">
    <property type="match status" value="1"/>
</dbReference>
<sequence>MSADRPTSQRRPSSSPYLLSPGGYDEDATTIRALSDQESDSEDDQLMEASRSTLDLVQHDRTVLEEEEERERLLIRAKSSPTDGLRRIFGANPHDNGSFSVKIGKRDRSRRRRRELAAMTSDRRRRRSSAQSNNDAMNLGEDDELMYEMEEGVCKAIDSDDDSRSVSTISSIFSDLDPRDIESRGYCGSDSSCRVVSLITFAILILFSLLYLGAYKASSGYRTSHHQPPNTISNGTSLFLPTTILISLDGFRADFLTRGLTPTLNSFIANGISPKYMLSSFPSVTFPNHFTLVTGLYPESHGIVGNTFWDPQLKDDFYYTKPEKSMQPKWWTAEPIWATAEKQGVKTAIHMWPGSEAHIMGIEPTFLDKYNGSEALPRKVDRILELIDLPGEKDADIPPTITQRRPQLIAAYVPNVDAAGHTFGPNSTEIRTTIANADKMLASILQGLEARNLTNVVNIVVVSDHGMATTSVDRLVQLEDLVDLNLVERIDGWPLRGLVPKRKEDIQLLFEQAKNHTAFMGFDDYLEIYTRETMPERYHFSKSNRIAPLWIIPKTGWAIVERPDFDVKLAQKEGKAYHPMGIHGYDHEHPLMRAIFVARGPSFPHKANSRVQEFQNIEVYNIICDSLRVQPRPNNGTLRFPLKPVGLHSDGKSPPIENLDDQDPPKSTSSKTPISTRPPVPHPTAITGNAGIPPPPPPKATQQSQGRPSSIIDRIIDKVKGWASDLLGFVGLD</sequence>
<feature type="region of interest" description="Disordered" evidence="1">
    <location>
        <begin position="1"/>
        <end position="26"/>
    </location>
</feature>
<protein>
    <submittedName>
        <fullName evidence="3">Type I phosphodiesterase/nucleotide pyrophosphatase</fullName>
    </submittedName>
</protein>
<proteinExistence type="predicted"/>
<evidence type="ECO:0000313" key="3">
    <source>
        <dbReference type="EMBL" id="OAL74681.1"/>
    </source>
</evidence>
<feature type="region of interest" description="Disordered" evidence="1">
    <location>
        <begin position="88"/>
        <end position="139"/>
    </location>
</feature>
<dbReference type="PANTHER" id="PTHR10151">
    <property type="entry name" value="ECTONUCLEOTIDE PYROPHOSPHATASE/PHOSPHODIESTERASE"/>
    <property type="match status" value="1"/>
</dbReference>
<evidence type="ECO:0000256" key="2">
    <source>
        <dbReference type="SAM" id="Phobius"/>
    </source>
</evidence>
<dbReference type="InterPro" id="IPR002591">
    <property type="entry name" value="Phosphodiest/P_Trfase"/>
</dbReference>
<feature type="compositionally biased region" description="Low complexity" evidence="1">
    <location>
        <begin position="665"/>
        <end position="675"/>
    </location>
</feature>
<dbReference type="GO" id="GO:0017111">
    <property type="term" value="F:ribonucleoside triphosphate phosphatase activity"/>
    <property type="evidence" value="ECO:0007669"/>
    <property type="project" value="TreeGrafter"/>
</dbReference>
<keyword evidence="2" id="KW-0812">Transmembrane</keyword>
<organism evidence="3 4">
    <name type="scientific">Trichophyton violaceum</name>
    <dbReference type="NCBI Taxonomy" id="34388"/>
    <lineage>
        <taxon>Eukaryota</taxon>
        <taxon>Fungi</taxon>
        <taxon>Dikarya</taxon>
        <taxon>Ascomycota</taxon>
        <taxon>Pezizomycotina</taxon>
        <taxon>Eurotiomycetes</taxon>
        <taxon>Eurotiomycetidae</taxon>
        <taxon>Onygenales</taxon>
        <taxon>Arthrodermataceae</taxon>
        <taxon>Trichophyton</taxon>
    </lineage>
</organism>
<keyword evidence="2" id="KW-0472">Membrane</keyword>
<feature type="region of interest" description="Disordered" evidence="1">
    <location>
        <begin position="633"/>
        <end position="711"/>
    </location>
</feature>
<dbReference type="AlphaFoldDB" id="A0A178FQF9"/>
<accession>A0A178FQF9</accession>
<dbReference type="GO" id="GO:0047429">
    <property type="term" value="F:nucleoside triphosphate diphosphatase activity"/>
    <property type="evidence" value="ECO:0007669"/>
    <property type="project" value="TreeGrafter"/>
</dbReference>
<comment type="caution">
    <text evidence="3">The sequence shown here is derived from an EMBL/GenBank/DDBJ whole genome shotgun (WGS) entry which is preliminary data.</text>
</comment>
<dbReference type="InterPro" id="IPR017850">
    <property type="entry name" value="Alkaline_phosphatase_core_sf"/>
</dbReference>
<keyword evidence="2" id="KW-1133">Transmembrane helix</keyword>
<dbReference type="CDD" id="cd16018">
    <property type="entry name" value="Enpp"/>
    <property type="match status" value="1"/>
</dbReference>
<dbReference type="Pfam" id="PF01663">
    <property type="entry name" value="Phosphodiest"/>
    <property type="match status" value="1"/>
</dbReference>
<dbReference type="Gene3D" id="3.40.720.10">
    <property type="entry name" value="Alkaline Phosphatase, subunit A"/>
    <property type="match status" value="1"/>
</dbReference>
<dbReference type="GO" id="GO:0009141">
    <property type="term" value="P:nucleoside triphosphate metabolic process"/>
    <property type="evidence" value="ECO:0007669"/>
    <property type="project" value="TreeGrafter"/>
</dbReference>